<evidence type="ECO:0000256" key="18">
    <source>
        <dbReference type="ARBA" id="ARBA00023201"/>
    </source>
</evidence>
<dbReference type="Gene3D" id="1.20.1420.30">
    <property type="entry name" value="NCX, central ion-binding region"/>
    <property type="match status" value="1"/>
</dbReference>
<dbReference type="Gene3D" id="2.60.40.2030">
    <property type="match status" value="1"/>
</dbReference>
<dbReference type="SUPFAM" id="SSF141072">
    <property type="entry name" value="CalX-like"/>
    <property type="match status" value="1"/>
</dbReference>
<keyword evidence="11" id="KW-0106">Calcium</keyword>
<keyword evidence="5" id="KW-1003">Cell membrane</keyword>
<evidence type="ECO:0000256" key="6">
    <source>
        <dbReference type="ARBA" id="ARBA00022568"/>
    </source>
</evidence>
<dbReference type="AlphaFoldDB" id="A0A915L9J6"/>
<dbReference type="Pfam" id="PF01699">
    <property type="entry name" value="Na_Ca_ex"/>
    <property type="match status" value="1"/>
</dbReference>
<evidence type="ECO:0000256" key="16">
    <source>
        <dbReference type="ARBA" id="ARBA00023136"/>
    </source>
</evidence>
<comment type="subcellular location">
    <subcellularLocation>
        <location evidence="1">Cell membrane</location>
        <topology evidence="1">Multi-pass membrane protein</topology>
    </subcellularLocation>
</comment>
<keyword evidence="15" id="KW-0406">Ion transport</keyword>
<dbReference type="PANTHER" id="PTHR11878">
    <property type="entry name" value="SODIUM/CALCIUM EXCHANGER"/>
    <property type="match status" value="1"/>
</dbReference>
<dbReference type="InterPro" id="IPR051171">
    <property type="entry name" value="CaCA"/>
</dbReference>
<dbReference type="Proteomes" id="UP000887565">
    <property type="component" value="Unplaced"/>
</dbReference>
<dbReference type="Pfam" id="PF03160">
    <property type="entry name" value="Calx-beta"/>
    <property type="match status" value="1"/>
</dbReference>
<sequence>MYQACQVTTTTVIDHYFRSSNLFIQRPELKLELVEPHMATIMILDDDHAGVFSFENKSYSVSESAGHIEVRVLRTSGARGKVLVPYKTVEGTATAVKDFEPKNSYLEFDNEETEKTVIIGIVNDEEYEKTETFYIQLEEPIWIEKMSDPSKIVEKYKKRQQRKLSNRTTDSVDSSLRTEDLNFGDKTEVEMLGKPHLGQYQKCAVKIIESTEFKGFIDQLMKKANLSLIVGTSSWREQFSEALSVNSSEDPGDEKQENPPPRLVDYVGHYVTLPWKLVGACCPPTSYYGGKLCFVASIILIGVFTAIIGDLANYFGCTIGLKDAVTAISFVAMGTSVPDLFASKVAAVQDKYADSSIGNVTGSNAVNVFLGIGVAWTLCAVAAALRNDPNGFQVDPGSLAFSVTIFCTDLKSSAIVADKNPKIFSPLNWGKNRENGSRKSRDSQQQSCGIGDCRRQKFDDFFSSELVKSKTVADEIPSNQ</sequence>
<keyword evidence="6" id="KW-0109">Calcium transport</keyword>
<dbReference type="InterPro" id="IPR003644">
    <property type="entry name" value="Calx_beta"/>
</dbReference>
<evidence type="ECO:0000256" key="11">
    <source>
        <dbReference type="ARBA" id="ARBA00022837"/>
    </source>
</evidence>
<keyword evidence="16 21" id="KW-0472">Membrane</keyword>
<evidence type="ECO:0000259" key="22">
    <source>
        <dbReference type="SMART" id="SM00237"/>
    </source>
</evidence>
<dbReference type="InterPro" id="IPR038081">
    <property type="entry name" value="CalX-like_sf"/>
</dbReference>
<feature type="transmembrane region" description="Helical" evidence="21">
    <location>
        <begin position="324"/>
        <end position="345"/>
    </location>
</feature>
<evidence type="ECO:0000313" key="24">
    <source>
        <dbReference type="WBParaSite" id="nRc.2.0.1.t47093-RA"/>
    </source>
</evidence>
<evidence type="ECO:0000256" key="9">
    <source>
        <dbReference type="ARBA" id="ARBA00022729"/>
    </source>
</evidence>
<keyword evidence="8" id="KW-0479">Metal-binding</keyword>
<dbReference type="GO" id="GO:0005516">
    <property type="term" value="F:calmodulin binding"/>
    <property type="evidence" value="ECO:0007669"/>
    <property type="project" value="UniProtKB-KW"/>
</dbReference>
<evidence type="ECO:0000256" key="13">
    <source>
        <dbReference type="ARBA" id="ARBA00022989"/>
    </source>
</evidence>
<dbReference type="InterPro" id="IPR004836">
    <property type="entry name" value="Na_Ca_Ex"/>
</dbReference>
<keyword evidence="10" id="KW-0677">Repeat</keyword>
<keyword evidence="7 21" id="KW-0812">Transmembrane</keyword>
<dbReference type="GO" id="GO:0098703">
    <property type="term" value="P:calcium ion import across plasma membrane"/>
    <property type="evidence" value="ECO:0007669"/>
    <property type="project" value="TreeGrafter"/>
</dbReference>
<evidence type="ECO:0000256" key="19">
    <source>
        <dbReference type="ARBA" id="ARBA00033667"/>
    </source>
</evidence>
<feature type="compositionally biased region" description="Basic and acidic residues" evidence="20">
    <location>
        <begin position="431"/>
        <end position="442"/>
    </location>
</feature>
<accession>A0A915L9J6</accession>
<keyword evidence="23" id="KW-1185">Reference proteome</keyword>
<evidence type="ECO:0000256" key="8">
    <source>
        <dbReference type="ARBA" id="ARBA00022723"/>
    </source>
</evidence>
<evidence type="ECO:0000256" key="3">
    <source>
        <dbReference type="ARBA" id="ARBA00022448"/>
    </source>
</evidence>
<dbReference type="GO" id="GO:0042383">
    <property type="term" value="C:sarcolemma"/>
    <property type="evidence" value="ECO:0007669"/>
    <property type="project" value="TreeGrafter"/>
</dbReference>
<evidence type="ECO:0000256" key="21">
    <source>
        <dbReference type="SAM" id="Phobius"/>
    </source>
</evidence>
<evidence type="ECO:0000256" key="2">
    <source>
        <dbReference type="ARBA" id="ARBA00007489"/>
    </source>
</evidence>
<dbReference type="InterPro" id="IPR044880">
    <property type="entry name" value="NCX_ion-bd_dom_sf"/>
</dbReference>
<keyword evidence="13 21" id="KW-1133">Transmembrane helix</keyword>
<keyword evidence="3" id="KW-0813">Transport</keyword>
<evidence type="ECO:0000256" key="14">
    <source>
        <dbReference type="ARBA" id="ARBA00023053"/>
    </source>
</evidence>
<dbReference type="GO" id="GO:0007154">
    <property type="term" value="P:cell communication"/>
    <property type="evidence" value="ECO:0007669"/>
    <property type="project" value="InterPro"/>
</dbReference>
<dbReference type="PRINTS" id="PR01259">
    <property type="entry name" value="NACAEXCHNGR"/>
</dbReference>
<keyword evidence="9" id="KW-0732">Signal</keyword>
<feature type="transmembrane region" description="Helical" evidence="21">
    <location>
        <begin position="365"/>
        <end position="385"/>
    </location>
</feature>
<evidence type="ECO:0000256" key="7">
    <source>
        <dbReference type="ARBA" id="ARBA00022692"/>
    </source>
</evidence>
<evidence type="ECO:0000256" key="20">
    <source>
        <dbReference type="SAM" id="MobiDB-lite"/>
    </source>
</evidence>
<evidence type="ECO:0000256" key="1">
    <source>
        <dbReference type="ARBA" id="ARBA00004651"/>
    </source>
</evidence>
<evidence type="ECO:0000256" key="4">
    <source>
        <dbReference type="ARBA" id="ARBA00022449"/>
    </source>
</evidence>
<feature type="transmembrane region" description="Helical" evidence="21">
    <location>
        <begin position="288"/>
        <end position="312"/>
    </location>
</feature>
<evidence type="ECO:0000256" key="17">
    <source>
        <dbReference type="ARBA" id="ARBA00023180"/>
    </source>
</evidence>
<proteinExistence type="inferred from homology"/>
<comment type="catalytic activity">
    <reaction evidence="19">
        <text>Ca(2+)(in) + 3 Na(+)(out) = Ca(2+)(out) + 3 Na(+)(in)</text>
        <dbReference type="Rhea" id="RHEA:69955"/>
        <dbReference type="ChEBI" id="CHEBI:29101"/>
        <dbReference type="ChEBI" id="CHEBI:29108"/>
    </reaction>
</comment>
<evidence type="ECO:0000256" key="10">
    <source>
        <dbReference type="ARBA" id="ARBA00022737"/>
    </source>
</evidence>
<evidence type="ECO:0000256" key="15">
    <source>
        <dbReference type="ARBA" id="ARBA00023065"/>
    </source>
</evidence>
<keyword evidence="4" id="KW-0050">Antiport</keyword>
<comment type="similarity">
    <text evidence="2">Belongs to the Ca(2+):cation antiporter (CaCA) (TC 2.A.19) family. SLC8 subfamily.</text>
</comment>
<keyword evidence="12" id="KW-0112">Calmodulin-binding</keyword>
<keyword evidence="17" id="KW-0325">Glycoprotein</keyword>
<evidence type="ECO:0000256" key="12">
    <source>
        <dbReference type="ARBA" id="ARBA00022860"/>
    </source>
</evidence>
<dbReference type="GO" id="GO:0098794">
    <property type="term" value="C:postsynapse"/>
    <property type="evidence" value="ECO:0007669"/>
    <property type="project" value="TreeGrafter"/>
</dbReference>
<evidence type="ECO:0000313" key="23">
    <source>
        <dbReference type="Proteomes" id="UP000887565"/>
    </source>
</evidence>
<dbReference type="SMART" id="SM00237">
    <property type="entry name" value="Calx_beta"/>
    <property type="match status" value="1"/>
</dbReference>
<name>A0A915L9J6_ROMCU</name>
<dbReference type="GO" id="GO:0046872">
    <property type="term" value="F:metal ion binding"/>
    <property type="evidence" value="ECO:0007669"/>
    <property type="project" value="UniProtKB-KW"/>
</dbReference>
<feature type="region of interest" description="Disordered" evidence="20">
    <location>
        <begin position="428"/>
        <end position="450"/>
    </location>
</feature>
<dbReference type="PANTHER" id="PTHR11878:SF65">
    <property type="entry name" value="NA_CA-EXCHANGE PROTEIN, ISOFORM G"/>
    <property type="match status" value="1"/>
</dbReference>
<organism evidence="23 24">
    <name type="scientific">Romanomermis culicivorax</name>
    <name type="common">Nematode worm</name>
    <dbReference type="NCBI Taxonomy" id="13658"/>
    <lineage>
        <taxon>Eukaryota</taxon>
        <taxon>Metazoa</taxon>
        <taxon>Ecdysozoa</taxon>
        <taxon>Nematoda</taxon>
        <taxon>Enoplea</taxon>
        <taxon>Dorylaimia</taxon>
        <taxon>Mermithida</taxon>
        <taxon>Mermithoidea</taxon>
        <taxon>Mermithidae</taxon>
        <taxon>Romanomermis</taxon>
    </lineage>
</organism>
<dbReference type="GO" id="GO:0030424">
    <property type="term" value="C:axon"/>
    <property type="evidence" value="ECO:0007669"/>
    <property type="project" value="TreeGrafter"/>
</dbReference>
<evidence type="ECO:0000256" key="5">
    <source>
        <dbReference type="ARBA" id="ARBA00022475"/>
    </source>
</evidence>
<dbReference type="InterPro" id="IPR004837">
    <property type="entry name" value="NaCa_Exmemb"/>
</dbReference>
<reference evidence="24" key="1">
    <citation type="submission" date="2022-11" db="UniProtKB">
        <authorList>
            <consortium name="WormBaseParasite"/>
        </authorList>
    </citation>
    <scope>IDENTIFICATION</scope>
</reference>
<keyword evidence="18" id="KW-0739">Sodium transport</keyword>
<dbReference type="GO" id="GO:0005432">
    <property type="term" value="F:calcium:sodium antiporter activity"/>
    <property type="evidence" value="ECO:0007669"/>
    <property type="project" value="InterPro"/>
</dbReference>
<feature type="domain" description="Calx-beta" evidence="22">
    <location>
        <begin position="39"/>
        <end position="138"/>
    </location>
</feature>
<protein>
    <submittedName>
        <fullName evidence="24">Calx-beta domain-containing protein</fullName>
    </submittedName>
</protein>
<keyword evidence="14" id="KW-0915">Sodium</keyword>
<dbReference type="WBParaSite" id="nRc.2.0.1.t47093-RA">
    <property type="protein sequence ID" value="nRc.2.0.1.t47093-RA"/>
    <property type="gene ID" value="nRc.2.0.1.g47093"/>
</dbReference>